<organism evidence="2 3">
    <name type="scientific">Pseudomonas gingeri</name>
    <dbReference type="NCBI Taxonomy" id="117681"/>
    <lineage>
        <taxon>Bacteria</taxon>
        <taxon>Pseudomonadati</taxon>
        <taxon>Pseudomonadota</taxon>
        <taxon>Gammaproteobacteria</taxon>
        <taxon>Pseudomonadales</taxon>
        <taxon>Pseudomonadaceae</taxon>
        <taxon>Pseudomonas</taxon>
    </lineage>
</organism>
<proteinExistence type="predicted"/>
<sequence>MKTPSQGGFTLLEMLAAVVLLSIGFAVYLNAMGSTTRALLRDEQSTRMAQLAKTLFDDQSRKLLKPGHWQGNLARVQWQLTTTAQPATPQPGTPPVDLYRLELVLEQGSRQERFVTWRAQGTTPGIMQGATP</sequence>
<dbReference type="InterPro" id="IPR045584">
    <property type="entry name" value="Pilin-like"/>
</dbReference>
<keyword evidence="1" id="KW-1133">Transmembrane helix</keyword>
<evidence type="ECO:0000313" key="3">
    <source>
        <dbReference type="Proteomes" id="UP000582981"/>
    </source>
</evidence>
<evidence type="ECO:0000313" key="2">
    <source>
        <dbReference type="EMBL" id="NWB50192.1"/>
    </source>
</evidence>
<dbReference type="EMBL" id="JACAPU010000039">
    <property type="protein sequence ID" value="NWB50192.1"/>
    <property type="molecule type" value="Genomic_DNA"/>
</dbReference>
<accession>A0A7Y7WIW9</accession>
<keyword evidence="1" id="KW-0472">Membrane</keyword>
<reference evidence="2 3" key="1">
    <citation type="submission" date="2020-04" db="EMBL/GenBank/DDBJ databases">
        <title>Molecular characterization of pseudomonads from Agaricus bisporus reveal novel blotch 2 pathogens in Western Europe.</title>
        <authorList>
            <person name="Taparia T."/>
            <person name="Krijger M."/>
            <person name="Haynes E."/>
            <person name="Elpinstone J.G."/>
            <person name="Noble R."/>
            <person name="Van Der Wolf J."/>
        </authorList>
    </citation>
    <scope>NUCLEOTIDE SEQUENCE [LARGE SCALE GENOMIC DNA]</scope>
    <source>
        <strain evidence="2 3">F1001</strain>
    </source>
</reference>
<dbReference type="Proteomes" id="UP000582981">
    <property type="component" value="Unassembled WGS sequence"/>
</dbReference>
<comment type="caution">
    <text evidence="2">The sequence shown here is derived from an EMBL/GenBank/DDBJ whole genome shotgun (WGS) entry which is preliminary data.</text>
</comment>
<dbReference type="RefSeq" id="WP_177145464.1">
    <property type="nucleotide sequence ID" value="NZ_JACAPU010000039.1"/>
</dbReference>
<feature type="transmembrane region" description="Helical" evidence="1">
    <location>
        <begin position="12"/>
        <end position="31"/>
    </location>
</feature>
<dbReference type="SUPFAM" id="SSF54523">
    <property type="entry name" value="Pili subunits"/>
    <property type="match status" value="1"/>
</dbReference>
<protein>
    <submittedName>
        <fullName evidence="2">Type II secretion system protein</fullName>
    </submittedName>
</protein>
<name>A0A7Y7WIW9_9PSED</name>
<gene>
    <name evidence="2" type="ORF">HX829_27290</name>
</gene>
<dbReference type="NCBIfam" id="TIGR02532">
    <property type="entry name" value="IV_pilin_GFxxxE"/>
    <property type="match status" value="1"/>
</dbReference>
<keyword evidence="1" id="KW-0812">Transmembrane</keyword>
<dbReference type="AlphaFoldDB" id="A0A7Y7WIW9"/>
<dbReference type="InterPro" id="IPR012902">
    <property type="entry name" value="N_methyl_site"/>
</dbReference>
<dbReference type="Pfam" id="PF07963">
    <property type="entry name" value="N_methyl"/>
    <property type="match status" value="1"/>
</dbReference>
<evidence type="ECO:0000256" key="1">
    <source>
        <dbReference type="SAM" id="Phobius"/>
    </source>
</evidence>